<dbReference type="Pfam" id="PF12728">
    <property type="entry name" value="HTH_17"/>
    <property type="match status" value="1"/>
</dbReference>
<organism evidence="2 3">
    <name type="scientific">Mucilaginibacter angelicae</name>
    <dbReference type="NCBI Taxonomy" id="869718"/>
    <lineage>
        <taxon>Bacteria</taxon>
        <taxon>Pseudomonadati</taxon>
        <taxon>Bacteroidota</taxon>
        <taxon>Sphingobacteriia</taxon>
        <taxon>Sphingobacteriales</taxon>
        <taxon>Sphingobacteriaceae</taxon>
        <taxon>Mucilaginibacter</taxon>
    </lineage>
</organism>
<evidence type="ECO:0000259" key="1">
    <source>
        <dbReference type="Pfam" id="PF12728"/>
    </source>
</evidence>
<dbReference type="InterPro" id="IPR041657">
    <property type="entry name" value="HTH_17"/>
</dbReference>
<protein>
    <submittedName>
        <fullName evidence="2">Helix-turn-helix domain-containing protein</fullName>
    </submittedName>
</protein>
<keyword evidence="3" id="KW-1185">Reference proteome</keyword>
<evidence type="ECO:0000313" key="2">
    <source>
        <dbReference type="EMBL" id="MFC0513182.1"/>
    </source>
</evidence>
<proteinExistence type="predicted"/>
<evidence type="ECO:0000313" key="3">
    <source>
        <dbReference type="Proteomes" id="UP001589828"/>
    </source>
</evidence>
<comment type="caution">
    <text evidence="2">The sequence shown here is derived from an EMBL/GenBank/DDBJ whole genome shotgun (WGS) entry which is preliminary data.</text>
</comment>
<gene>
    <name evidence="2" type="ORF">ACFFGT_03185</name>
</gene>
<dbReference type="EMBL" id="JBHLTS010000004">
    <property type="protein sequence ID" value="MFC0513182.1"/>
    <property type="molecule type" value="Genomic_DNA"/>
</dbReference>
<reference evidence="2 3" key="1">
    <citation type="submission" date="2024-09" db="EMBL/GenBank/DDBJ databases">
        <authorList>
            <person name="Sun Q."/>
            <person name="Mori K."/>
        </authorList>
    </citation>
    <scope>NUCLEOTIDE SEQUENCE [LARGE SCALE GENOMIC DNA]</scope>
    <source>
        <strain evidence="2 3">NCAIM B.02415</strain>
    </source>
</reference>
<feature type="domain" description="Helix-turn-helix" evidence="1">
    <location>
        <begin position="95"/>
        <end position="143"/>
    </location>
</feature>
<dbReference type="RefSeq" id="WP_377021055.1">
    <property type="nucleotide sequence ID" value="NZ_JBHLTS010000004.1"/>
</dbReference>
<dbReference type="Proteomes" id="UP001589828">
    <property type="component" value="Unassembled WGS sequence"/>
</dbReference>
<sequence>MKKGEIIAWACFAQILPGMILKTYLIMSSNFTVNRICEQCGRVFSARTTVTRFCSKVCNSKNGKMRARNIKMAPMDQVVKKVLNERVTEVNAVEFLNVKNAAQLLRASEKMIYQMINTGKLNAVNLSKRKTLVYRKDIDRLFELPQVIEIKEIIQPPVSECYNMGEAQQIFNISEKALFDIIKRNKLFKFQEGKFTYVAKSELNKIFNPEL</sequence>
<name>A0ABV6L1R0_9SPHI</name>
<accession>A0ABV6L1R0</accession>